<keyword evidence="4" id="KW-1185">Reference proteome</keyword>
<dbReference type="InterPro" id="IPR052895">
    <property type="entry name" value="HetReg/Transcr_Mod"/>
</dbReference>
<dbReference type="Proteomes" id="UP000574317">
    <property type="component" value="Unassembled WGS sequence"/>
</dbReference>
<keyword evidence="1" id="KW-0539">Nucleus</keyword>
<gene>
    <name evidence="3" type="ORF">FNAPI_9064</name>
</gene>
<evidence type="ECO:0000256" key="1">
    <source>
        <dbReference type="ARBA" id="ARBA00023242"/>
    </source>
</evidence>
<dbReference type="GO" id="GO:0000981">
    <property type="term" value="F:DNA-binding transcription factor activity, RNA polymerase II-specific"/>
    <property type="evidence" value="ECO:0007669"/>
    <property type="project" value="InterPro"/>
</dbReference>
<sequence>MVNHGPSKGCSTCRKRRVKCDEGKPSCRECLRFRRVCGGYESKQKTGGFRFRDQGAGANLLQPTSRSRSPHLSIKPGLTLQAAIPATISPSDESFAVSFFLTSIAGLGRSFNSTQGFLEPLFPAVAKEHPDSVLSTVLAAVATKLWSMWKSPTNTYRTPHPPFTKALRRLQAALNDPIERSKDSTVLSAILMHFYESIAARSTHQHTMRAHQDGARALLDHGARNIRDSECRAYLRGYLRHCDVSNYMELQLDDTSSLDVWFSAGWDYSMPASPNAVLDLIGLSIADLQKRLSPFMRGLAKNNLDGLTLATWWQEASSVNAQLLDWVHLVPASWQPYKRSQEDTFSYFGYCDIYPTVQIATIWNVWRVCQLMVLRMKLYLLTKAPTEALQQIVLIATKDNSFPDPKHCRELVDSICRSMPFYLGNRQNHGGLHDLDDPAIRFPNYHDRDLDEAIRTQYFQGDQAMSLFDYKRHILIQGPSHALLHLNSLIKVLSKEGGELIYRELHRDKVAWIQEQFLRLNAQSAKPVLIEYRSSEAYTSGGSQESGGLRSAQGSPLYDSLKLSGNQIRLLTIKSTMPEISCEMDVTDLHDQLPFNALSYVWGDPKITEIIRVNGHEHPVTTSLASALRCAPQHLSQSKHAAGQKLWVDAICINQADDDEKSHQVAKMGEIYSQSGLVLCWLGPLSDSIGTAIDVIQITAFERYFRLERFKEVKDTKQLSVADTTSATPRQVGYIEIYELANALEHATTVTGRVLQSPYGSELEFCKNDLIILCREVRDWQDRLQRQASKLDANVIKGSHPVGFLSKLVSSRIHKFQKIVEDFVFQVIGDEVYGHLLWLKEYPSLCVVEEIVGQCHRGPAQPLFDLPYWSRIWIRQEIILAKQAVFICGPRSFSLQTLEYFSAWLGWILSPSNSRLCQKEKLFKLILAYKQNWKLLHHIFKGRRDQGLPVGNWLGQSHFKTNIWCHSSDARATNPKDYYYGFLGITKLKIVPDYSSSKSIGSVSREFMAEYLKVYRDQSLSNDLLGGPLGLLMFAGVGYGWTADLDMPSWGPNFPGEAQSEPSTRGAADAVAFPLNSDIENIFEKEPIETIIDLDMEVTLYILDCIKMIGPRVSDYGRPELLHSEGLPITWALDFALRHESYTSGGHPLTAFRQLLEPLAVSQSKETGFPIENGLEFLKFLGRFNRPFQKGRPCSRAMLARFCYVRNFLAQVPVSVPSLTLCPHLIVKDPDDDDDEDEYTKEYRYIELLGAKCRPYNHTIAETKKGYIGRFPPRIQEGDLVCLLNGLNQPAVLRKVA</sequence>
<dbReference type="GO" id="GO:0008270">
    <property type="term" value="F:zinc ion binding"/>
    <property type="evidence" value="ECO:0007669"/>
    <property type="project" value="InterPro"/>
</dbReference>
<dbReference type="InterPro" id="IPR001138">
    <property type="entry name" value="Zn2Cys6_DnaBD"/>
</dbReference>
<evidence type="ECO:0000259" key="2">
    <source>
        <dbReference type="PROSITE" id="PS50048"/>
    </source>
</evidence>
<dbReference type="PANTHER" id="PTHR24148:SF73">
    <property type="entry name" value="HET DOMAIN PROTEIN (AFU_ORTHOLOGUE AFUA_8G01020)"/>
    <property type="match status" value="1"/>
</dbReference>
<feature type="domain" description="Zn(2)-C6 fungal-type" evidence="2">
    <location>
        <begin position="9"/>
        <end position="37"/>
    </location>
</feature>
<organism evidence="3 4">
    <name type="scientific">Fusarium napiforme</name>
    <dbReference type="NCBI Taxonomy" id="42672"/>
    <lineage>
        <taxon>Eukaryota</taxon>
        <taxon>Fungi</taxon>
        <taxon>Dikarya</taxon>
        <taxon>Ascomycota</taxon>
        <taxon>Pezizomycotina</taxon>
        <taxon>Sordariomycetes</taxon>
        <taxon>Hypocreomycetidae</taxon>
        <taxon>Hypocreales</taxon>
        <taxon>Nectriaceae</taxon>
        <taxon>Fusarium</taxon>
        <taxon>Fusarium fujikuroi species complex</taxon>
    </lineage>
</organism>
<dbReference type="PROSITE" id="PS00463">
    <property type="entry name" value="ZN2_CY6_FUNGAL_1"/>
    <property type="match status" value="1"/>
</dbReference>
<comment type="caution">
    <text evidence="3">The sequence shown here is derived from an EMBL/GenBank/DDBJ whole genome shotgun (WGS) entry which is preliminary data.</text>
</comment>
<dbReference type="InterPro" id="IPR036864">
    <property type="entry name" value="Zn2-C6_fun-type_DNA-bd_sf"/>
</dbReference>
<accession>A0A8H5IYL7</accession>
<evidence type="ECO:0000313" key="4">
    <source>
        <dbReference type="Proteomes" id="UP000574317"/>
    </source>
</evidence>
<dbReference type="Pfam" id="PF06985">
    <property type="entry name" value="HET"/>
    <property type="match status" value="1"/>
</dbReference>
<name>A0A8H5IYL7_9HYPO</name>
<dbReference type="InterPro" id="IPR010730">
    <property type="entry name" value="HET"/>
</dbReference>
<dbReference type="Pfam" id="PF00172">
    <property type="entry name" value="Zn_clus"/>
    <property type="match status" value="1"/>
</dbReference>
<dbReference type="Gene3D" id="4.10.240.10">
    <property type="entry name" value="Zn(2)-C6 fungal-type DNA-binding domain"/>
    <property type="match status" value="1"/>
</dbReference>
<dbReference type="EMBL" id="JAAOAO010000358">
    <property type="protein sequence ID" value="KAF5545698.1"/>
    <property type="molecule type" value="Genomic_DNA"/>
</dbReference>
<dbReference type="PANTHER" id="PTHR24148">
    <property type="entry name" value="ANKYRIN REPEAT DOMAIN-CONTAINING PROTEIN 39 HOMOLOG-RELATED"/>
    <property type="match status" value="1"/>
</dbReference>
<reference evidence="3 4" key="1">
    <citation type="submission" date="2020-05" db="EMBL/GenBank/DDBJ databases">
        <title>Identification and distribution of gene clusters putatively required for synthesis of sphingolipid metabolism inhibitors in phylogenetically diverse species of the filamentous fungus Fusarium.</title>
        <authorList>
            <person name="Kim H.-S."/>
            <person name="Busman M."/>
            <person name="Brown D.W."/>
            <person name="Divon H."/>
            <person name="Uhlig S."/>
            <person name="Proctor R.H."/>
        </authorList>
    </citation>
    <scope>NUCLEOTIDE SEQUENCE [LARGE SCALE GENOMIC DNA]</scope>
    <source>
        <strain evidence="3 4">NRRL 25196</strain>
    </source>
</reference>
<protein>
    <recommendedName>
        <fullName evidence="2">Zn(2)-C6 fungal-type domain-containing protein</fullName>
    </recommendedName>
</protein>
<proteinExistence type="predicted"/>
<dbReference type="SUPFAM" id="SSF57701">
    <property type="entry name" value="Zn2/Cys6 DNA-binding domain"/>
    <property type="match status" value="1"/>
</dbReference>
<dbReference type="SMART" id="SM00066">
    <property type="entry name" value="GAL4"/>
    <property type="match status" value="1"/>
</dbReference>
<dbReference type="PROSITE" id="PS50048">
    <property type="entry name" value="ZN2_CY6_FUNGAL_2"/>
    <property type="match status" value="1"/>
</dbReference>
<dbReference type="CDD" id="cd00067">
    <property type="entry name" value="GAL4"/>
    <property type="match status" value="1"/>
</dbReference>
<evidence type="ECO:0000313" key="3">
    <source>
        <dbReference type="EMBL" id="KAF5545698.1"/>
    </source>
</evidence>